<feature type="domain" description="WLM" evidence="2">
    <location>
        <begin position="115"/>
        <end position="312"/>
    </location>
</feature>
<evidence type="ECO:0000259" key="2">
    <source>
        <dbReference type="PROSITE" id="PS51397"/>
    </source>
</evidence>
<dbReference type="PANTHER" id="PTHR47795">
    <property type="entry name" value="UBIQUITIN AND WLM DOMAIN-CONTAINING METALLOPROTEASE SPCC1442.07C"/>
    <property type="match status" value="1"/>
</dbReference>
<dbReference type="Proteomes" id="UP001172155">
    <property type="component" value="Unassembled WGS sequence"/>
</dbReference>
<dbReference type="PANTHER" id="PTHR47795:SF1">
    <property type="entry name" value="DNA-DEPENDENT METALLOPROTEASE WSS1 HOMOLOG 2"/>
    <property type="match status" value="1"/>
</dbReference>
<dbReference type="InterPro" id="IPR013536">
    <property type="entry name" value="WLM_dom"/>
</dbReference>
<dbReference type="EMBL" id="JAUKUD010000006">
    <property type="protein sequence ID" value="KAK0740266.1"/>
    <property type="molecule type" value="Genomic_DNA"/>
</dbReference>
<proteinExistence type="predicted"/>
<feature type="region of interest" description="Disordered" evidence="1">
    <location>
        <begin position="256"/>
        <end position="326"/>
    </location>
</feature>
<protein>
    <submittedName>
        <fullName evidence="3">WLM domain-containing protein</fullName>
    </submittedName>
</protein>
<evidence type="ECO:0000256" key="1">
    <source>
        <dbReference type="SAM" id="MobiDB-lite"/>
    </source>
</evidence>
<feature type="compositionally biased region" description="Gly residues" evidence="1">
    <location>
        <begin position="279"/>
        <end position="293"/>
    </location>
</feature>
<keyword evidence="4" id="KW-1185">Reference proteome</keyword>
<dbReference type="AlphaFoldDB" id="A0AA40JZ02"/>
<feature type="non-terminal residue" evidence="3">
    <location>
        <position position="1"/>
    </location>
</feature>
<feature type="non-terminal residue" evidence="3">
    <location>
        <position position="326"/>
    </location>
</feature>
<feature type="compositionally biased region" description="Basic and acidic residues" evidence="1">
    <location>
        <begin position="298"/>
        <end position="311"/>
    </location>
</feature>
<name>A0AA40JZ02_9PEZI</name>
<accession>A0AA40JZ02</accession>
<dbReference type="GO" id="GO:0070628">
    <property type="term" value="F:proteasome binding"/>
    <property type="evidence" value="ECO:0007669"/>
    <property type="project" value="TreeGrafter"/>
</dbReference>
<comment type="caution">
    <text evidence="3">The sequence shown here is derived from an EMBL/GenBank/DDBJ whole genome shotgun (WGS) entry which is preliminary data.</text>
</comment>
<dbReference type="PROSITE" id="PS51397">
    <property type="entry name" value="WLM"/>
    <property type="match status" value="1"/>
</dbReference>
<organism evidence="3 4">
    <name type="scientific">Schizothecium vesticola</name>
    <dbReference type="NCBI Taxonomy" id="314040"/>
    <lineage>
        <taxon>Eukaryota</taxon>
        <taxon>Fungi</taxon>
        <taxon>Dikarya</taxon>
        <taxon>Ascomycota</taxon>
        <taxon>Pezizomycotina</taxon>
        <taxon>Sordariomycetes</taxon>
        <taxon>Sordariomycetidae</taxon>
        <taxon>Sordariales</taxon>
        <taxon>Schizotheciaceae</taxon>
        <taxon>Schizothecium</taxon>
    </lineage>
</organism>
<reference evidence="3" key="1">
    <citation type="submission" date="2023-06" db="EMBL/GenBank/DDBJ databases">
        <title>Genome-scale phylogeny and comparative genomics of the fungal order Sordariales.</title>
        <authorList>
            <consortium name="Lawrence Berkeley National Laboratory"/>
            <person name="Hensen N."/>
            <person name="Bonometti L."/>
            <person name="Westerberg I."/>
            <person name="Brannstrom I.O."/>
            <person name="Guillou S."/>
            <person name="Cros-Aarteil S."/>
            <person name="Calhoun S."/>
            <person name="Haridas S."/>
            <person name="Kuo A."/>
            <person name="Mondo S."/>
            <person name="Pangilinan J."/>
            <person name="Riley R."/>
            <person name="LaButti K."/>
            <person name="Andreopoulos B."/>
            <person name="Lipzen A."/>
            <person name="Chen C."/>
            <person name="Yanf M."/>
            <person name="Daum C."/>
            <person name="Ng V."/>
            <person name="Clum A."/>
            <person name="Steindorff A."/>
            <person name="Ohm R."/>
            <person name="Martin F."/>
            <person name="Silar P."/>
            <person name="Natvig D."/>
            <person name="Lalanne C."/>
            <person name="Gautier V."/>
            <person name="Ament-velasquez S.L."/>
            <person name="Kruys A."/>
            <person name="Hutchinson M.I."/>
            <person name="Powell A.J."/>
            <person name="Barry K."/>
            <person name="Miller A.N."/>
            <person name="Grigoriev I.V."/>
            <person name="Debuchy R."/>
            <person name="Gladieux P."/>
            <person name="Thoren M.H."/>
            <person name="Johannesson H."/>
        </authorList>
    </citation>
    <scope>NUCLEOTIDE SEQUENCE</scope>
    <source>
        <strain evidence="3">SMH3187-1</strain>
    </source>
</reference>
<gene>
    <name evidence="3" type="ORF">B0T18DRAFT_292550</name>
</gene>
<dbReference type="Pfam" id="PF08325">
    <property type="entry name" value="WLM"/>
    <property type="match status" value="1"/>
</dbReference>
<evidence type="ECO:0000313" key="4">
    <source>
        <dbReference type="Proteomes" id="UP001172155"/>
    </source>
</evidence>
<evidence type="ECO:0000313" key="3">
    <source>
        <dbReference type="EMBL" id="KAK0740266.1"/>
    </source>
</evidence>
<sequence length="326" mass="36734">ITIKFPPEKFSGKWSVAADATLSHMLLHASERWPEYNWAQSKAIVEKRVPGFSALLKSPADDATAIAPLHANSLRVMAPKISVQRDLEAARSAVLLRQAARTRGLPMRLRSSKPTSREPNMYTFHTIRPLTYLPNPKRSEDFLKRLRNDPGIRTVMRAHKFSVGLLTEMDPGQYTESNHEGTTRILGLNRNRGEVIELRLRTDAYDGYRDYKTIRNTLCHELAHNVHSEHDRSFWDLCHQIEREVQKADWLKSGRTAGGEEYAPAPVGDEEGEHLDEGGWVGGEYTLGGGGENTAGMSRREIIARATEARMRRAARRRGGSSERQG</sequence>